<keyword evidence="3" id="KW-1185">Reference proteome</keyword>
<evidence type="ECO:0000313" key="2">
    <source>
        <dbReference type="EMBL" id="KAK0472027.1"/>
    </source>
</evidence>
<dbReference type="AlphaFoldDB" id="A0AA39NUC5"/>
<evidence type="ECO:0008006" key="4">
    <source>
        <dbReference type="Google" id="ProtNLM"/>
    </source>
</evidence>
<proteinExistence type="predicted"/>
<keyword evidence="1" id="KW-0732">Signal</keyword>
<evidence type="ECO:0000313" key="3">
    <source>
        <dbReference type="Proteomes" id="UP001175227"/>
    </source>
</evidence>
<evidence type="ECO:0000256" key="1">
    <source>
        <dbReference type="SAM" id="SignalP"/>
    </source>
</evidence>
<feature type="signal peptide" evidence="1">
    <location>
        <begin position="1"/>
        <end position="22"/>
    </location>
</feature>
<dbReference type="Proteomes" id="UP001175227">
    <property type="component" value="Unassembled WGS sequence"/>
</dbReference>
<sequence>MPVAVRLFPKILLLLGVQKIGTSPHGSSFHFSSQLFALSLGLSSDGKGTCSAQELKMLLAIFTFDDRGADNVRVNGMIFEKRRKNDLTRRLHH</sequence>
<comment type="caution">
    <text evidence="2">The sequence shown here is derived from an EMBL/GenBank/DDBJ whole genome shotgun (WGS) entry which is preliminary data.</text>
</comment>
<feature type="chain" id="PRO_5041425891" description="EF-hand domain-containing protein" evidence="1">
    <location>
        <begin position="23"/>
        <end position="93"/>
    </location>
</feature>
<name>A0AA39NUC5_9AGAR</name>
<dbReference type="EMBL" id="JAUEPR010000044">
    <property type="protein sequence ID" value="KAK0472027.1"/>
    <property type="molecule type" value="Genomic_DNA"/>
</dbReference>
<gene>
    <name evidence="2" type="ORF">IW261DRAFT_822788</name>
</gene>
<organism evidence="2 3">
    <name type="scientific">Armillaria novae-zelandiae</name>
    <dbReference type="NCBI Taxonomy" id="153914"/>
    <lineage>
        <taxon>Eukaryota</taxon>
        <taxon>Fungi</taxon>
        <taxon>Dikarya</taxon>
        <taxon>Basidiomycota</taxon>
        <taxon>Agaricomycotina</taxon>
        <taxon>Agaricomycetes</taxon>
        <taxon>Agaricomycetidae</taxon>
        <taxon>Agaricales</taxon>
        <taxon>Marasmiineae</taxon>
        <taxon>Physalacriaceae</taxon>
        <taxon>Armillaria</taxon>
    </lineage>
</organism>
<reference evidence="2" key="1">
    <citation type="submission" date="2023-06" db="EMBL/GenBank/DDBJ databases">
        <authorList>
            <consortium name="Lawrence Berkeley National Laboratory"/>
            <person name="Ahrendt S."/>
            <person name="Sahu N."/>
            <person name="Indic B."/>
            <person name="Wong-Bajracharya J."/>
            <person name="Merenyi Z."/>
            <person name="Ke H.-M."/>
            <person name="Monk M."/>
            <person name="Kocsube S."/>
            <person name="Drula E."/>
            <person name="Lipzen A."/>
            <person name="Balint B."/>
            <person name="Henrissat B."/>
            <person name="Andreopoulos B."/>
            <person name="Martin F.M."/>
            <person name="Harder C.B."/>
            <person name="Rigling D."/>
            <person name="Ford K.L."/>
            <person name="Foster G.D."/>
            <person name="Pangilinan J."/>
            <person name="Papanicolaou A."/>
            <person name="Barry K."/>
            <person name="LaButti K."/>
            <person name="Viragh M."/>
            <person name="Koriabine M."/>
            <person name="Yan M."/>
            <person name="Riley R."/>
            <person name="Champramary S."/>
            <person name="Plett K.L."/>
            <person name="Tsai I.J."/>
            <person name="Slot J."/>
            <person name="Sipos G."/>
            <person name="Plett J."/>
            <person name="Nagy L.G."/>
            <person name="Grigoriev I.V."/>
        </authorList>
    </citation>
    <scope>NUCLEOTIDE SEQUENCE</scope>
    <source>
        <strain evidence="2">ICMP 16352</strain>
    </source>
</reference>
<accession>A0AA39NUC5</accession>
<protein>
    <recommendedName>
        <fullName evidence="4">EF-hand domain-containing protein</fullName>
    </recommendedName>
</protein>